<evidence type="ECO:0000313" key="4">
    <source>
        <dbReference type="EMBL" id="JAH41819.1"/>
    </source>
</evidence>
<reference evidence="4" key="1">
    <citation type="submission" date="2014-11" db="EMBL/GenBank/DDBJ databases">
        <authorList>
            <person name="Amaro Gonzalez C."/>
        </authorList>
    </citation>
    <scope>NUCLEOTIDE SEQUENCE</scope>
</reference>
<reference evidence="4" key="2">
    <citation type="journal article" date="2015" name="Fish Shellfish Immunol.">
        <title>Early steps in the European eel (Anguilla anguilla)-Vibrio vulnificus interaction in the gills: Role of the RtxA13 toxin.</title>
        <authorList>
            <person name="Callol A."/>
            <person name="Pajuelo D."/>
            <person name="Ebbesson L."/>
            <person name="Teles M."/>
            <person name="MacKenzie S."/>
            <person name="Amaro C."/>
        </authorList>
    </citation>
    <scope>NUCLEOTIDE SEQUENCE</scope>
</reference>
<dbReference type="PROSITE" id="PS51019">
    <property type="entry name" value="REELIN"/>
    <property type="match status" value="1"/>
</dbReference>
<sequence length="86" mass="9249">MMSLNLPSLLLALVVTVSFKTVTCFSNGKVTVACTSMEPSHDQHSSTKPNTHTITANKDKFSPGDQVQVTLSASKSGTTYFKGFSY</sequence>
<feature type="domain" description="Reelin" evidence="3">
    <location>
        <begin position="15"/>
        <end position="86"/>
    </location>
</feature>
<dbReference type="Pfam" id="PF02014">
    <property type="entry name" value="Reeler"/>
    <property type="match status" value="1"/>
</dbReference>
<keyword evidence="2" id="KW-0732">Signal</keyword>
<dbReference type="AlphaFoldDB" id="A0A0E9SKC6"/>
<dbReference type="PANTHER" id="PTHR45828:SF3">
    <property type="entry name" value="FERRIC-CHELATE REDUCTASE 1"/>
    <property type="match status" value="1"/>
</dbReference>
<dbReference type="EMBL" id="GBXM01066758">
    <property type="protein sequence ID" value="JAH41819.1"/>
    <property type="molecule type" value="Transcribed_RNA"/>
</dbReference>
<dbReference type="PANTHER" id="PTHR45828">
    <property type="entry name" value="CYTOCHROME B561/FERRIC REDUCTASE TRANSMEMBRANE"/>
    <property type="match status" value="1"/>
</dbReference>
<protein>
    <recommendedName>
        <fullName evidence="3">Reelin domain-containing protein</fullName>
    </recommendedName>
</protein>
<dbReference type="InterPro" id="IPR042307">
    <property type="entry name" value="Reeler_sf"/>
</dbReference>
<evidence type="ECO:0000259" key="3">
    <source>
        <dbReference type="PROSITE" id="PS51019"/>
    </source>
</evidence>
<dbReference type="InterPro" id="IPR051237">
    <property type="entry name" value="Ferric-chelate_Red/DefProt"/>
</dbReference>
<proteinExistence type="predicted"/>
<evidence type="ECO:0000256" key="2">
    <source>
        <dbReference type="SAM" id="SignalP"/>
    </source>
</evidence>
<accession>A0A0E9SKC6</accession>
<feature type="signal peptide" evidence="2">
    <location>
        <begin position="1"/>
        <end position="24"/>
    </location>
</feature>
<feature type="compositionally biased region" description="Polar residues" evidence="1">
    <location>
        <begin position="46"/>
        <end position="56"/>
    </location>
</feature>
<evidence type="ECO:0000256" key="1">
    <source>
        <dbReference type="SAM" id="MobiDB-lite"/>
    </source>
</evidence>
<feature type="region of interest" description="Disordered" evidence="1">
    <location>
        <begin position="38"/>
        <end position="61"/>
    </location>
</feature>
<feature type="chain" id="PRO_5002432534" description="Reelin domain-containing protein" evidence="2">
    <location>
        <begin position="25"/>
        <end position="86"/>
    </location>
</feature>
<name>A0A0E9SKC6_ANGAN</name>
<dbReference type="Gene3D" id="2.60.40.4060">
    <property type="entry name" value="Reeler domain"/>
    <property type="match status" value="1"/>
</dbReference>
<dbReference type="InterPro" id="IPR002861">
    <property type="entry name" value="Reeler_dom"/>
</dbReference>
<organism evidence="4">
    <name type="scientific">Anguilla anguilla</name>
    <name type="common">European freshwater eel</name>
    <name type="synonym">Muraena anguilla</name>
    <dbReference type="NCBI Taxonomy" id="7936"/>
    <lineage>
        <taxon>Eukaryota</taxon>
        <taxon>Metazoa</taxon>
        <taxon>Chordata</taxon>
        <taxon>Craniata</taxon>
        <taxon>Vertebrata</taxon>
        <taxon>Euteleostomi</taxon>
        <taxon>Actinopterygii</taxon>
        <taxon>Neopterygii</taxon>
        <taxon>Teleostei</taxon>
        <taxon>Anguilliformes</taxon>
        <taxon>Anguillidae</taxon>
        <taxon>Anguilla</taxon>
    </lineage>
</organism>
<dbReference type="GO" id="GO:0016020">
    <property type="term" value="C:membrane"/>
    <property type="evidence" value="ECO:0007669"/>
    <property type="project" value="TreeGrafter"/>
</dbReference>